<dbReference type="Proteomes" id="UP001558632">
    <property type="component" value="Unassembled WGS sequence"/>
</dbReference>
<evidence type="ECO:0000256" key="1">
    <source>
        <dbReference type="SAM" id="MobiDB-lite"/>
    </source>
</evidence>
<feature type="region of interest" description="Disordered" evidence="1">
    <location>
        <begin position="55"/>
        <end position="91"/>
    </location>
</feature>
<comment type="caution">
    <text evidence="2">The sequence shown here is derived from an EMBL/GenBank/DDBJ whole genome shotgun (WGS) entry which is preliminary data.</text>
</comment>
<protein>
    <submittedName>
        <fullName evidence="2">PiggyBac transposable element-derived protein</fullName>
    </submittedName>
</protein>
<feature type="compositionally biased region" description="Polar residues" evidence="1">
    <location>
        <begin position="70"/>
        <end position="82"/>
    </location>
</feature>
<sequence>MVHYNDIPETETAGMPYFNKLAGGKIPTLPPFTSRRSIRTENAGGPVAVHIYSKSESSKYGEKHDGGKTELSTSHDASTPSSVADKDSLEGRRCERVKTLEEAKDAIAISSQVINPVVPPLANGDSGSDDSVIEYQPDDLKDTFDPAVQLEVEGELDMDEFVDIKLAQKKQSFVQVDKLSIDELIVPYVVHHGPKLNDKPFRFGHKLWMLCGSDGCPHHMIFHPEKECQASNTHQSCHYHG</sequence>
<accession>A0ABR3KEL8</accession>
<proteinExistence type="predicted"/>
<evidence type="ECO:0000313" key="3">
    <source>
        <dbReference type="Proteomes" id="UP001558632"/>
    </source>
</evidence>
<feature type="compositionally biased region" description="Basic and acidic residues" evidence="1">
    <location>
        <begin position="56"/>
        <end position="68"/>
    </location>
</feature>
<reference evidence="2 3" key="1">
    <citation type="submission" date="2024-07" db="EMBL/GenBank/DDBJ databases">
        <title>Enhanced genomic and transcriptomic resources for Trichinella pseudospiralis and T. spiralis underpin the discovery of pronounced molecular differences between stages and species.</title>
        <authorList>
            <person name="Pasi K.K."/>
            <person name="La Rosa G."/>
            <person name="Gomez-Morales M.A."/>
            <person name="Tosini F."/>
            <person name="Sumanam S."/>
            <person name="Young N.D."/>
            <person name="Chang B.C."/>
            <person name="Robin G.B."/>
        </authorList>
    </citation>
    <scope>NUCLEOTIDE SEQUENCE [LARGE SCALE GENOMIC DNA]</scope>
    <source>
        <strain evidence="2">ISS534</strain>
    </source>
</reference>
<dbReference type="EMBL" id="JBEUSY010000412">
    <property type="protein sequence ID" value="KAL1234296.1"/>
    <property type="molecule type" value="Genomic_DNA"/>
</dbReference>
<evidence type="ECO:0000313" key="2">
    <source>
        <dbReference type="EMBL" id="KAL1234296.1"/>
    </source>
</evidence>
<gene>
    <name evidence="2" type="ORF">TSPI_09248</name>
</gene>
<organism evidence="2 3">
    <name type="scientific">Trichinella spiralis</name>
    <name type="common">Trichina worm</name>
    <dbReference type="NCBI Taxonomy" id="6334"/>
    <lineage>
        <taxon>Eukaryota</taxon>
        <taxon>Metazoa</taxon>
        <taxon>Ecdysozoa</taxon>
        <taxon>Nematoda</taxon>
        <taxon>Enoplea</taxon>
        <taxon>Dorylaimia</taxon>
        <taxon>Trichinellida</taxon>
        <taxon>Trichinellidae</taxon>
        <taxon>Trichinella</taxon>
    </lineage>
</organism>
<name>A0ABR3KEL8_TRISP</name>
<keyword evidence="3" id="KW-1185">Reference proteome</keyword>